<dbReference type="InterPro" id="IPR045275">
    <property type="entry name" value="MscS_archaea/bacteria_type"/>
</dbReference>
<sequence length="332" mass="36275">MLLAPLDTHLDAVGQRLLNEGYRLLAGLPLLALALLVVTLAWWLGGWVTRRHLFITHSYANPFLRELVGTTVRWAVLLTGVLIALEIMNATALVGAVLGTAGVLGVVLGFAFKEILENYLAGILLSLRQPFAPDDHVEIAGQEGVVASLNARSTVLMTLDGNHVRLPNALVFGSVILNYTRNPRRRFEIQVGIGVNEDLIAAQRIGVTEMQRMAGVIDEPPPRASILSLGDSNVVVAFHGWVDQRAHEFTQVRSEAIRQVKAALDAAGMDMPEPIYRVQLHEARATGKPSIPPATQREEVPDTRATRDITRQIAAEPSSLRDNLLDPEAPRE</sequence>
<comment type="caution">
    <text evidence="7">Lacks conserved residue(s) required for the propagation of feature annotation.</text>
</comment>
<dbReference type="GO" id="GO:0005886">
    <property type="term" value="C:plasma membrane"/>
    <property type="evidence" value="ECO:0007669"/>
    <property type="project" value="UniProtKB-SubCell"/>
</dbReference>
<dbReference type="RefSeq" id="WP_063670173.1">
    <property type="nucleotide sequence ID" value="NZ_CP014841.1"/>
</dbReference>
<accession>A0A160MXG2</accession>
<keyword evidence="3" id="KW-1003">Cell membrane</keyword>
<name>A0A160MXG2_9GAMM</name>
<evidence type="ECO:0000256" key="6">
    <source>
        <dbReference type="ARBA" id="ARBA00023136"/>
    </source>
</evidence>
<dbReference type="PANTHER" id="PTHR30221:SF1">
    <property type="entry name" value="SMALL-CONDUCTANCE MECHANOSENSITIVE CHANNEL"/>
    <property type="match status" value="1"/>
</dbReference>
<protein>
    <recommendedName>
        <fullName evidence="7">Small-conductance mechanosensitive channel</fullName>
    </recommendedName>
</protein>
<organism evidence="11 12">
    <name type="scientific">Dyella thiooxydans</name>
    <dbReference type="NCBI Taxonomy" id="445710"/>
    <lineage>
        <taxon>Bacteria</taxon>
        <taxon>Pseudomonadati</taxon>
        <taxon>Pseudomonadota</taxon>
        <taxon>Gammaproteobacteria</taxon>
        <taxon>Lysobacterales</taxon>
        <taxon>Rhodanobacteraceae</taxon>
        <taxon>Dyella</taxon>
    </lineage>
</organism>
<keyword evidence="5 7" id="KW-1133">Transmembrane helix</keyword>
<dbReference type="EMBL" id="CP014841">
    <property type="protein sequence ID" value="AND67846.1"/>
    <property type="molecule type" value="Genomic_DNA"/>
</dbReference>
<dbReference type="SUPFAM" id="SSF50182">
    <property type="entry name" value="Sm-like ribonucleoproteins"/>
    <property type="match status" value="1"/>
</dbReference>
<evidence type="ECO:0000256" key="4">
    <source>
        <dbReference type="ARBA" id="ARBA00022692"/>
    </source>
</evidence>
<evidence type="ECO:0000256" key="7">
    <source>
        <dbReference type="RuleBase" id="RU369025"/>
    </source>
</evidence>
<keyword evidence="6 7" id="KW-0472">Membrane</keyword>
<evidence type="ECO:0000256" key="3">
    <source>
        <dbReference type="ARBA" id="ARBA00022475"/>
    </source>
</evidence>
<keyword evidence="12" id="KW-1185">Reference proteome</keyword>
<keyword evidence="7" id="KW-0997">Cell inner membrane</keyword>
<evidence type="ECO:0000313" key="12">
    <source>
        <dbReference type="Proteomes" id="UP000077255"/>
    </source>
</evidence>
<evidence type="ECO:0000256" key="5">
    <source>
        <dbReference type="ARBA" id="ARBA00022989"/>
    </source>
</evidence>
<feature type="region of interest" description="Disordered" evidence="8">
    <location>
        <begin position="284"/>
        <end position="332"/>
    </location>
</feature>
<dbReference type="Gene3D" id="3.30.70.100">
    <property type="match status" value="1"/>
</dbReference>
<evidence type="ECO:0000256" key="2">
    <source>
        <dbReference type="ARBA" id="ARBA00008017"/>
    </source>
</evidence>
<evidence type="ECO:0000259" key="9">
    <source>
        <dbReference type="Pfam" id="PF00924"/>
    </source>
</evidence>
<dbReference type="GO" id="GO:0008381">
    <property type="term" value="F:mechanosensitive monoatomic ion channel activity"/>
    <property type="evidence" value="ECO:0007669"/>
    <property type="project" value="InterPro"/>
</dbReference>
<dbReference type="Pfam" id="PF21082">
    <property type="entry name" value="MS_channel_3rd"/>
    <property type="match status" value="1"/>
</dbReference>
<keyword evidence="4 7" id="KW-0812">Transmembrane</keyword>
<evidence type="ECO:0000256" key="8">
    <source>
        <dbReference type="SAM" id="MobiDB-lite"/>
    </source>
</evidence>
<feature type="compositionally biased region" description="Basic and acidic residues" evidence="8">
    <location>
        <begin position="296"/>
        <end position="310"/>
    </location>
</feature>
<reference evidence="11 12" key="1">
    <citation type="submission" date="2016-02" db="EMBL/GenBank/DDBJ databases">
        <title>Complete genome sequencing and analysis of ATSB10, Dyella thiooxydans isolated from rhizosphere soil of sunflower (Helianthus annuus L.).</title>
        <authorList>
            <person name="Lee Y."/>
            <person name="Hwangbo K."/>
            <person name="Chung H."/>
            <person name="Yoo J."/>
            <person name="Kim K.Y."/>
            <person name="Sa T.M."/>
            <person name="Um Y."/>
            <person name="Madhaiyan M."/>
        </authorList>
    </citation>
    <scope>NUCLEOTIDE SEQUENCE [LARGE SCALE GENOMIC DNA]</scope>
    <source>
        <strain evidence="11 12">ATSB10</strain>
    </source>
</reference>
<feature type="transmembrane region" description="Helical" evidence="7">
    <location>
        <begin position="67"/>
        <end position="85"/>
    </location>
</feature>
<comment type="function">
    <text evidence="7">Mechanosensitive channel that participates in the regulation of osmotic pressure changes within the cell, opening in response to stretch forces in the membrane lipid bilayer, without the need for other proteins. Contributes to normal resistance to hypoosmotic shock. Forms an ion channel of 1.0 nanosiemens conductance with a slight preference for anions.</text>
</comment>
<dbReference type="STRING" id="445710.ATSB10_03920"/>
<evidence type="ECO:0000259" key="10">
    <source>
        <dbReference type="Pfam" id="PF21082"/>
    </source>
</evidence>
<keyword evidence="7" id="KW-0406">Ion transport</keyword>
<dbReference type="InterPro" id="IPR049278">
    <property type="entry name" value="MS_channel_C"/>
</dbReference>
<dbReference type="OrthoDB" id="9809206at2"/>
<evidence type="ECO:0000256" key="1">
    <source>
        <dbReference type="ARBA" id="ARBA00004651"/>
    </source>
</evidence>
<keyword evidence="7" id="KW-0813">Transport</keyword>
<keyword evidence="7" id="KW-0407">Ion channel</keyword>
<dbReference type="SUPFAM" id="SSF82689">
    <property type="entry name" value="Mechanosensitive channel protein MscS (YggB), C-terminal domain"/>
    <property type="match status" value="1"/>
</dbReference>
<dbReference type="PANTHER" id="PTHR30221">
    <property type="entry name" value="SMALL-CONDUCTANCE MECHANOSENSITIVE CHANNEL"/>
    <property type="match status" value="1"/>
</dbReference>
<dbReference type="InterPro" id="IPR006685">
    <property type="entry name" value="MscS_channel_2nd"/>
</dbReference>
<dbReference type="Gene3D" id="2.30.30.60">
    <property type="match status" value="1"/>
</dbReference>
<dbReference type="InterPro" id="IPR023408">
    <property type="entry name" value="MscS_beta-dom_sf"/>
</dbReference>
<comment type="subunit">
    <text evidence="7">Homoheptamer.</text>
</comment>
<gene>
    <name evidence="11" type="ORF">ATSB10_03920</name>
</gene>
<comment type="subcellular location">
    <subcellularLocation>
        <location evidence="7">Cell inner membrane</location>
        <topology evidence="7">Multi-pass membrane protein</topology>
    </subcellularLocation>
    <subcellularLocation>
        <location evidence="1">Cell membrane</location>
        <topology evidence="1">Multi-pass membrane protein</topology>
    </subcellularLocation>
</comment>
<feature type="domain" description="Mechanosensitive ion channel MscS C-terminal" evidence="10">
    <location>
        <begin position="188"/>
        <end position="270"/>
    </location>
</feature>
<dbReference type="KEGG" id="dtx:ATSB10_03920"/>
<evidence type="ECO:0000313" key="11">
    <source>
        <dbReference type="EMBL" id="AND67846.1"/>
    </source>
</evidence>
<dbReference type="InterPro" id="IPR010920">
    <property type="entry name" value="LSM_dom_sf"/>
</dbReference>
<dbReference type="PATRIC" id="fig|445710.3.peg.391"/>
<dbReference type="InterPro" id="IPR011066">
    <property type="entry name" value="MscS_channel_C_sf"/>
</dbReference>
<feature type="transmembrane region" description="Helical" evidence="7">
    <location>
        <begin position="24"/>
        <end position="46"/>
    </location>
</feature>
<dbReference type="AlphaFoldDB" id="A0A160MXG2"/>
<dbReference type="Proteomes" id="UP000077255">
    <property type="component" value="Chromosome"/>
</dbReference>
<feature type="domain" description="Mechanosensitive ion channel MscS" evidence="9">
    <location>
        <begin position="115"/>
        <end position="181"/>
    </location>
</feature>
<proteinExistence type="inferred from homology"/>
<dbReference type="Pfam" id="PF00924">
    <property type="entry name" value="MS_channel_2nd"/>
    <property type="match status" value="1"/>
</dbReference>
<dbReference type="Gene3D" id="1.10.287.1260">
    <property type="match status" value="1"/>
</dbReference>
<comment type="similarity">
    <text evidence="2 7">Belongs to the MscS (TC 1.A.23) family.</text>
</comment>
<feature type="transmembrane region" description="Helical" evidence="7">
    <location>
        <begin position="91"/>
        <end position="112"/>
    </location>
</feature>